<evidence type="ECO:0000313" key="3">
    <source>
        <dbReference type="Proteomes" id="UP001478817"/>
    </source>
</evidence>
<accession>A0ABV1ID29</accession>
<keyword evidence="1" id="KW-1133">Transmembrane helix</keyword>
<dbReference type="Proteomes" id="UP001478817">
    <property type="component" value="Unassembled WGS sequence"/>
</dbReference>
<feature type="transmembrane region" description="Helical" evidence="1">
    <location>
        <begin position="36"/>
        <end position="58"/>
    </location>
</feature>
<gene>
    <name evidence="2" type="ORF">AAAT05_00350</name>
</gene>
<evidence type="ECO:0000256" key="1">
    <source>
        <dbReference type="SAM" id="Phobius"/>
    </source>
</evidence>
<proteinExistence type="predicted"/>
<organism evidence="2 3">
    <name type="scientific">Paratractidigestivibacter faecalis</name>
    <dbReference type="NCBI Taxonomy" id="2292441"/>
    <lineage>
        <taxon>Bacteria</taxon>
        <taxon>Bacillati</taxon>
        <taxon>Actinomycetota</taxon>
        <taxon>Coriobacteriia</taxon>
        <taxon>Coriobacteriales</taxon>
        <taxon>Atopobiaceae</taxon>
        <taxon>Paratractidigestivibacter</taxon>
    </lineage>
</organism>
<dbReference type="RefSeq" id="WP_349181165.1">
    <property type="nucleotide sequence ID" value="NZ_JBBNGS010000001.1"/>
</dbReference>
<name>A0ABV1ID29_9ACTN</name>
<keyword evidence="3" id="KW-1185">Reference proteome</keyword>
<protein>
    <submittedName>
        <fullName evidence="2">Uncharacterized protein</fullName>
    </submittedName>
</protein>
<reference evidence="2 3" key="1">
    <citation type="submission" date="2024-04" db="EMBL/GenBank/DDBJ databases">
        <title>Human intestinal bacterial collection.</title>
        <authorList>
            <person name="Pauvert C."/>
            <person name="Hitch T.C.A."/>
            <person name="Clavel T."/>
        </authorList>
    </citation>
    <scope>NUCLEOTIDE SEQUENCE [LARGE SCALE GENOMIC DNA]</scope>
    <source>
        <strain evidence="2 3">CLA-AA-H197</strain>
    </source>
</reference>
<keyword evidence="1" id="KW-0472">Membrane</keyword>
<sequence>MDVSREAASKLAEERQFEQDEDQFFASKRITERFDLVFIILGVAVLAACVWGALVGAFA</sequence>
<evidence type="ECO:0000313" key="2">
    <source>
        <dbReference type="EMBL" id="MEQ2636805.1"/>
    </source>
</evidence>
<comment type="caution">
    <text evidence="2">The sequence shown here is derived from an EMBL/GenBank/DDBJ whole genome shotgun (WGS) entry which is preliminary data.</text>
</comment>
<keyword evidence="1" id="KW-0812">Transmembrane</keyword>
<dbReference type="EMBL" id="JBBNGS010000001">
    <property type="protein sequence ID" value="MEQ2636805.1"/>
    <property type="molecule type" value="Genomic_DNA"/>
</dbReference>